<protein>
    <submittedName>
        <fullName evidence="2">Uncharacterized protein</fullName>
    </submittedName>
</protein>
<dbReference type="AlphaFoldDB" id="A0A1I8BRR3"/>
<dbReference type="Proteomes" id="UP000095281">
    <property type="component" value="Unplaced"/>
</dbReference>
<evidence type="ECO:0000313" key="1">
    <source>
        <dbReference type="Proteomes" id="UP000095281"/>
    </source>
</evidence>
<proteinExistence type="predicted"/>
<evidence type="ECO:0000313" key="2">
    <source>
        <dbReference type="WBParaSite" id="MhA1_Contig448.frz3.gene5"/>
    </source>
</evidence>
<sequence>MGFQQLSHFGNLETTEIEKLNEKNLLNKFLIIKSPEETFKIILNKWFIEQKKDGIENLELIMSSPYLKVEGGNIQAIVVYSGEKNERTKSLFRGDVKNTICKDEDHTLFCHLCRNTSRNWINQMMIKTSKNLTKGNDEERQENVYKLYNLSLFKTYEYLENLFKESKENHMVVSNAFITLKSWAKGYNIM</sequence>
<name>A0A1I8BRR3_MELHA</name>
<organism evidence="1 2">
    <name type="scientific">Meloidogyne hapla</name>
    <name type="common">Root-knot nematode worm</name>
    <dbReference type="NCBI Taxonomy" id="6305"/>
    <lineage>
        <taxon>Eukaryota</taxon>
        <taxon>Metazoa</taxon>
        <taxon>Ecdysozoa</taxon>
        <taxon>Nematoda</taxon>
        <taxon>Chromadorea</taxon>
        <taxon>Rhabditida</taxon>
        <taxon>Tylenchina</taxon>
        <taxon>Tylenchomorpha</taxon>
        <taxon>Tylenchoidea</taxon>
        <taxon>Meloidogynidae</taxon>
        <taxon>Meloidogyninae</taxon>
        <taxon>Meloidogyne</taxon>
    </lineage>
</organism>
<dbReference type="WBParaSite" id="MhA1_Contig448.frz3.gene5">
    <property type="protein sequence ID" value="MhA1_Contig448.frz3.gene5"/>
    <property type="gene ID" value="MhA1_Contig448.frz3.gene5"/>
</dbReference>
<accession>A0A1I8BRR3</accession>
<reference evidence="2" key="1">
    <citation type="submission" date="2016-11" db="UniProtKB">
        <authorList>
            <consortium name="WormBaseParasite"/>
        </authorList>
    </citation>
    <scope>IDENTIFICATION</scope>
</reference>
<keyword evidence="1" id="KW-1185">Reference proteome</keyword>